<protein>
    <submittedName>
        <fullName evidence="1">Uncharacterized protein</fullName>
    </submittedName>
</protein>
<proteinExistence type="predicted"/>
<evidence type="ECO:0000313" key="1">
    <source>
        <dbReference type="EMBL" id="MCE2597180.1"/>
    </source>
</evidence>
<accession>A0ABS8WFY9</accession>
<name>A0ABS8WFY9_9GAMM</name>
<organism evidence="1 2">
    <name type="scientific">Motilimonas cestriensis</name>
    <dbReference type="NCBI Taxonomy" id="2742685"/>
    <lineage>
        <taxon>Bacteria</taxon>
        <taxon>Pseudomonadati</taxon>
        <taxon>Pseudomonadota</taxon>
        <taxon>Gammaproteobacteria</taxon>
        <taxon>Alteromonadales</taxon>
        <taxon>Alteromonadales genera incertae sedis</taxon>
        <taxon>Motilimonas</taxon>
    </lineage>
</organism>
<gene>
    <name evidence="1" type="ORF">K6Y31_20615</name>
</gene>
<evidence type="ECO:0000313" key="2">
    <source>
        <dbReference type="Proteomes" id="UP001201273"/>
    </source>
</evidence>
<reference evidence="1 2" key="1">
    <citation type="journal article" date="2022" name="Environ. Microbiol. Rep.">
        <title>Eco-phylogenetic analyses reveal divergent evolution of vitamin B12 metabolism in the marine bacterial family 'Psychromonadaceae'.</title>
        <authorList>
            <person name="Jin X."/>
            <person name="Yang Y."/>
            <person name="Cao H."/>
            <person name="Gao B."/>
            <person name="Zhao Z."/>
        </authorList>
    </citation>
    <scope>NUCLEOTIDE SEQUENCE [LARGE SCALE GENOMIC DNA]</scope>
    <source>
        <strain evidence="1 2">MKS20</strain>
    </source>
</reference>
<dbReference type="Proteomes" id="UP001201273">
    <property type="component" value="Unassembled WGS sequence"/>
</dbReference>
<dbReference type="EMBL" id="JAIMJA010000035">
    <property type="protein sequence ID" value="MCE2597180.1"/>
    <property type="molecule type" value="Genomic_DNA"/>
</dbReference>
<comment type="caution">
    <text evidence="1">The sequence shown here is derived from an EMBL/GenBank/DDBJ whole genome shotgun (WGS) entry which is preliminary data.</text>
</comment>
<sequence length="76" mass="8633">MKQSDLEYLGKMDGRDAWQFGDEYFYWSPGANVVTYDLAGQLKCCDVVRSGERGQRVIKPLTKADVKRCIAAKLNK</sequence>
<keyword evidence="2" id="KW-1185">Reference proteome</keyword>
<dbReference type="RefSeq" id="WP_233054926.1">
    <property type="nucleotide sequence ID" value="NZ_JAIMJA010000035.1"/>
</dbReference>